<reference evidence="2" key="2">
    <citation type="submission" date="2023-06" db="EMBL/GenBank/DDBJ databases">
        <authorList>
            <consortium name="Lawrence Berkeley National Laboratory"/>
            <person name="Mondo S.J."/>
            <person name="Hensen N."/>
            <person name="Bonometti L."/>
            <person name="Westerberg I."/>
            <person name="Brannstrom I.O."/>
            <person name="Guillou S."/>
            <person name="Cros-Aarteil S."/>
            <person name="Calhoun S."/>
            <person name="Haridas S."/>
            <person name="Kuo A."/>
            <person name="Pangilinan J."/>
            <person name="Riley R."/>
            <person name="Labutti K."/>
            <person name="Andreopoulos B."/>
            <person name="Lipzen A."/>
            <person name="Chen C."/>
            <person name="Yanf M."/>
            <person name="Daum C."/>
            <person name="Ng V."/>
            <person name="Clum A."/>
            <person name="Steindorff A."/>
            <person name="Ohm R."/>
            <person name="Martin F."/>
            <person name="Silar P."/>
            <person name="Natvig D."/>
            <person name="Lalanne C."/>
            <person name="Gautier V."/>
            <person name="Ament-Velasquez S.L."/>
            <person name="Kruys A."/>
            <person name="Hutchinson M.I."/>
            <person name="Powell A.J."/>
            <person name="Barry K."/>
            <person name="Miller A.N."/>
            <person name="Grigoriev I.V."/>
            <person name="Debuchy R."/>
            <person name="Gladieux P."/>
            <person name="Thoren M.H."/>
            <person name="Johannesson H."/>
        </authorList>
    </citation>
    <scope>NUCLEOTIDE SEQUENCE</scope>
    <source>
        <strain evidence="2">PSN324</strain>
    </source>
</reference>
<keyword evidence="3" id="KW-1185">Reference proteome</keyword>
<accession>A0AAV9HQX3</accession>
<comment type="caution">
    <text evidence="2">The sequence shown here is derived from an EMBL/GenBank/DDBJ whole genome shotgun (WGS) entry which is preliminary data.</text>
</comment>
<dbReference type="Proteomes" id="UP001321749">
    <property type="component" value="Unassembled WGS sequence"/>
</dbReference>
<name>A0AAV9HQX3_9PEZI</name>
<organism evidence="2 3">
    <name type="scientific">Cladorrhinum samala</name>
    <dbReference type="NCBI Taxonomy" id="585594"/>
    <lineage>
        <taxon>Eukaryota</taxon>
        <taxon>Fungi</taxon>
        <taxon>Dikarya</taxon>
        <taxon>Ascomycota</taxon>
        <taxon>Pezizomycotina</taxon>
        <taxon>Sordariomycetes</taxon>
        <taxon>Sordariomycetidae</taxon>
        <taxon>Sordariales</taxon>
        <taxon>Podosporaceae</taxon>
        <taxon>Cladorrhinum</taxon>
    </lineage>
</organism>
<evidence type="ECO:0000313" key="2">
    <source>
        <dbReference type="EMBL" id="KAK4462743.1"/>
    </source>
</evidence>
<proteinExistence type="predicted"/>
<keyword evidence="1" id="KW-0472">Membrane</keyword>
<evidence type="ECO:0000256" key="1">
    <source>
        <dbReference type="SAM" id="Phobius"/>
    </source>
</evidence>
<gene>
    <name evidence="2" type="ORF">QBC42DRAFT_286212</name>
</gene>
<dbReference type="EMBL" id="MU864968">
    <property type="protein sequence ID" value="KAK4462743.1"/>
    <property type="molecule type" value="Genomic_DNA"/>
</dbReference>
<sequence length="84" mass="9541">MIPTRLMLGHEADSSSYLLSSSSPPKTLIKPRMQWLLFHVPFSSKKIIIQPDVLKANFTIIVVTMFSCVVRVQMPKRADMSMAF</sequence>
<dbReference type="AlphaFoldDB" id="A0AAV9HQX3"/>
<keyword evidence="1" id="KW-1133">Transmembrane helix</keyword>
<keyword evidence="1" id="KW-0812">Transmembrane</keyword>
<feature type="transmembrane region" description="Helical" evidence="1">
    <location>
        <begin position="53"/>
        <end position="72"/>
    </location>
</feature>
<reference evidence="2" key="1">
    <citation type="journal article" date="2023" name="Mol. Phylogenet. Evol.">
        <title>Genome-scale phylogeny and comparative genomics of the fungal order Sordariales.</title>
        <authorList>
            <person name="Hensen N."/>
            <person name="Bonometti L."/>
            <person name="Westerberg I."/>
            <person name="Brannstrom I.O."/>
            <person name="Guillou S."/>
            <person name="Cros-Aarteil S."/>
            <person name="Calhoun S."/>
            <person name="Haridas S."/>
            <person name="Kuo A."/>
            <person name="Mondo S."/>
            <person name="Pangilinan J."/>
            <person name="Riley R."/>
            <person name="LaButti K."/>
            <person name="Andreopoulos B."/>
            <person name="Lipzen A."/>
            <person name="Chen C."/>
            <person name="Yan M."/>
            <person name="Daum C."/>
            <person name="Ng V."/>
            <person name="Clum A."/>
            <person name="Steindorff A."/>
            <person name="Ohm R.A."/>
            <person name="Martin F."/>
            <person name="Silar P."/>
            <person name="Natvig D.O."/>
            <person name="Lalanne C."/>
            <person name="Gautier V."/>
            <person name="Ament-Velasquez S.L."/>
            <person name="Kruys A."/>
            <person name="Hutchinson M.I."/>
            <person name="Powell A.J."/>
            <person name="Barry K."/>
            <person name="Miller A.N."/>
            <person name="Grigoriev I.V."/>
            <person name="Debuchy R."/>
            <person name="Gladieux P."/>
            <person name="Hiltunen Thoren M."/>
            <person name="Johannesson H."/>
        </authorList>
    </citation>
    <scope>NUCLEOTIDE SEQUENCE</scope>
    <source>
        <strain evidence="2">PSN324</strain>
    </source>
</reference>
<evidence type="ECO:0000313" key="3">
    <source>
        <dbReference type="Proteomes" id="UP001321749"/>
    </source>
</evidence>
<protein>
    <submittedName>
        <fullName evidence="2">Uncharacterized protein</fullName>
    </submittedName>
</protein>